<dbReference type="Proteomes" id="UP001642720">
    <property type="component" value="Unassembled WGS sequence"/>
</dbReference>
<evidence type="ECO:0000313" key="3">
    <source>
        <dbReference type="Proteomes" id="UP001642720"/>
    </source>
</evidence>
<reference evidence="2 3" key="1">
    <citation type="submission" date="2018-01" db="EMBL/GenBank/DDBJ databases">
        <title>Genome characterization of the sugarcane-associated fungus Trichoderma ghanense CCMA-1212 and their application in lignocelulose bioconversion.</title>
        <authorList>
            <person name="Steindorff A.S."/>
            <person name="Mendes T.D."/>
            <person name="Vilela E.S.D."/>
            <person name="Rodrigues D.S."/>
            <person name="Formighieri E.F."/>
            <person name="Melo I.S."/>
            <person name="Favaro L.C.L."/>
        </authorList>
    </citation>
    <scope>NUCLEOTIDE SEQUENCE [LARGE SCALE GENOMIC DNA]</scope>
    <source>
        <strain evidence="2 3">CCMA-1212</strain>
    </source>
</reference>
<dbReference type="EMBL" id="PPTA01000005">
    <property type="protein sequence ID" value="TFB03301.1"/>
    <property type="molecule type" value="Genomic_DNA"/>
</dbReference>
<evidence type="ECO:0000256" key="1">
    <source>
        <dbReference type="SAM" id="MobiDB-lite"/>
    </source>
</evidence>
<evidence type="ECO:0000313" key="2">
    <source>
        <dbReference type="EMBL" id="TFB03301.1"/>
    </source>
</evidence>
<sequence length="117" mass="12135">MISRCVSVGRSTNVSGFLVDLGVTTSLPASVVAMAGIRQASGSRQSRGATLGKTRRAPHCGAMEMSHQERISGRSARPACEIAQGCPTRSGDGGHVTRAEEGLRRKKAARSQAGIGD</sequence>
<proteinExistence type="predicted"/>
<dbReference type="RefSeq" id="XP_073559502.1">
    <property type="nucleotide sequence ID" value="XM_073701550.1"/>
</dbReference>
<comment type="caution">
    <text evidence="2">The sequence shown here is derived from an EMBL/GenBank/DDBJ whole genome shotgun (WGS) entry which is preliminary data.</text>
</comment>
<feature type="region of interest" description="Disordered" evidence="1">
    <location>
        <begin position="39"/>
        <end position="117"/>
    </location>
</feature>
<keyword evidence="3" id="KW-1185">Reference proteome</keyword>
<gene>
    <name evidence="2" type="ORF">CCMA1212_004235</name>
</gene>
<name>A0ABY2H595_9HYPO</name>
<organism evidence="2 3">
    <name type="scientific">Trichoderma ghanense</name>
    <dbReference type="NCBI Taxonomy" id="65468"/>
    <lineage>
        <taxon>Eukaryota</taxon>
        <taxon>Fungi</taxon>
        <taxon>Dikarya</taxon>
        <taxon>Ascomycota</taxon>
        <taxon>Pezizomycotina</taxon>
        <taxon>Sordariomycetes</taxon>
        <taxon>Hypocreomycetidae</taxon>
        <taxon>Hypocreales</taxon>
        <taxon>Hypocreaceae</taxon>
        <taxon>Trichoderma</taxon>
    </lineage>
</organism>
<accession>A0ABY2H595</accession>
<dbReference type="GeneID" id="300576000"/>
<protein>
    <submittedName>
        <fullName evidence="2">Uncharacterized protein</fullName>
    </submittedName>
</protein>